<keyword evidence="1" id="KW-0812">Transmembrane</keyword>
<dbReference type="EMBL" id="BK016058">
    <property type="protein sequence ID" value="DAF91629.1"/>
    <property type="molecule type" value="Genomic_DNA"/>
</dbReference>
<evidence type="ECO:0000256" key="1">
    <source>
        <dbReference type="SAM" id="Phobius"/>
    </source>
</evidence>
<proteinExistence type="predicted"/>
<name>A0A8S5UAV5_9CAUD</name>
<sequence>METFGTIIMLIVILAFFTFMMIINAIAKILGGGTGKIAATGFVGFLLLKFFGPKLEKLIEEYHNSQNK</sequence>
<accession>A0A8S5UAV5</accession>
<protein>
    <submittedName>
        <fullName evidence="2">Uncharacterized protein</fullName>
    </submittedName>
</protein>
<organism evidence="2">
    <name type="scientific">Siphoviridae sp. ctcK97</name>
    <dbReference type="NCBI Taxonomy" id="2825571"/>
    <lineage>
        <taxon>Viruses</taxon>
        <taxon>Duplodnaviria</taxon>
        <taxon>Heunggongvirae</taxon>
        <taxon>Uroviricota</taxon>
        <taxon>Caudoviricetes</taxon>
    </lineage>
</organism>
<evidence type="ECO:0000313" key="2">
    <source>
        <dbReference type="EMBL" id="DAF91629.1"/>
    </source>
</evidence>
<reference evidence="2" key="1">
    <citation type="journal article" date="2021" name="Proc. Natl. Acad. Sci. U.S.A.">
        <title>A Catalog of Tens of Thousands of Viruses from Human Metagenomes Reveals Hidden Associations with Chronic Diseases.</title>
        <authorList>
            <person name="Tisza M.J."/>
            <person name="Buck C.B."/>
        </authorList>
    </citation>
    <scope>NUCLEOTIDE SEQUENCE</scope>
    <source>
        <strain evidence="2">CtcK97</strain>
    </source>
</reference>
<keyword evidence="1" id="KW-1133">Transmembrane helix</keyword>
<keyword evidence="1" id="KW-0472">Membrane</keyword>
<feature type="transmembrane region" description="Helical" evidence="1">
    <location>
        <begin position="7"/>
        <end position="27"/>
    </location>
</feature>